<dbReference type="SUPFAM" id="SSF56112">
    <property type="entry name" value="Protein kinase-like (PK-like)"/>
    <property type="match status" value="1"/>
</dbReference>
<comment type="similarity">
    <text evidence="1">Belongs to the protein kinase superfamily. STE Ser/Thr protein kinase family. STE20 subfamily.</text>
</comment>
<dbReference type="Pfam" id="PF00069">
    <property type="entry name" value="Pkinase"/>
    <property type="match status" value="1"/>
</dbReference>
<dbReference type="GO" id="GO:0043539">
    <property type="term" value="F:protein serine/threonine kinase activator activity"/>
    <property type="evidence" value="ECO:0007669"/>
    <property type="project" value="InterPro"/>
</dbReference>
<dbReference type="Proteomes" id="UP000243459">
    <property type="component" value="Chromosome 1"/>
</dbReference>
<dbReference type="PANTHER" id="PTHR48014">
    <property type="entry name" value="SERINE/THREONINE-PROTEIN KINASE FRAY2"/>
    <property type="match status" value="1"/>
</dbReference>
<dbReference type="PANTHER" id="PTHR48014:SF24">
    <property type="entry name" value="PROTEIN KINASE SUPERFAMILY PROTEIN"/>
    <property type="match status" value="1"/>
</dbReference>
<feature type="domain" description="Protein kinase" evidence="2">
    <location>
        <begin position="1"/>
        <end position="186"/>
    </location>
</feature>
<accession>A0A5P1FVX8</accession>
<dbReference type="InterPro" id="IPR000719">
    <property type="entry name" value="Prot_kinase_dom"/>
</dbReference>
<reference evidence="4" key="1">
    <citation type="journal article" date="2017" name="Nat. Commun.">
        <title>The asparagus genome sheds light on the origin and evolution of a young Y chromosome.</title>
        <authorList>
            <person name="Harkess A."/>
            <person name="Zhou J."/>
            <person name="Xu C."/>
            <person name="Bowers J.E."/>
            <person name="Van der Hulst R."/>
            <person name="Ayyampalayam S."/>
            <person name="Mercati F."/>
            <person name="Riccardi P."/>
            <person name="McKain M.R."/>
            <person name="Kakrana A."/>
            <person name="Tang H."/>
            <person name="Ray J."/>
            <person name="Groenendijk J."/>
            <person name="Arikit S."/>
            <person name="Mathioni S.M."/>
            <person name="Nakano M."/>
            <person name="Shan H."/>
            <person name="Telgmann-Rauber A."/>
            <person name="Kanno A."/>
            <person name="Yue Z."/>
            <person name="Chen H."/>
            <person name="Li W."/>
            <person name="Chen Y."/>
            <person name="Xu X."/>
            <person name="Zhang Y."/>
            <person name="Luo S."/>
            <person name="Chen H."/>
            <person name="Gao J."/>
            <person name="Mao Z."/>
            <person name="Pires J.C."/>
            <person name="Luo M."/>
            <person name="Kudrna D."/>
            <person name="Wing R.A."/>
            <person name="Meyers B.C."/>
            <person name="Yi K."/>
            <person name="Kong H."/>
            <person name="Lavrijsen P."/>
            <person name="Sunseri F."/>
            <person name="Falavigna A."/>
            <person name="Ye Y."/>
            <person name="Leebens-Mack J.H."/>
            <person name="Chen G."/>
        </authorList>
    </citation>
    <scope>NUCLEOTIDE SEQUENCE [LARGE SCALE GENOMIC DNA]</scope>
    <source>
        <strain evidence="4">cv. DH0086</strain>
    </source>
</reference>
<sequence length="186" mass="21133">MDDDIKRAPEDNRIDKELLPRLNNAKNKNSFGRKPKDKRKSITSFSWNHFIPIAICLRPGMSLVLKAGNILVDTHGGVKLGDFGVSACVFYSGDRQRTWNTLVGTPCWMAPEVMEQRYGYDFKVDIWSFGITTLELAPGHAPFSSRPPIKVFLMTLNNAPPSLESRKYKKFSKVHLPFCTFCKAMF</sequence>
<name>A0A5P1FVX8_ASPOF</name>
<evidence type="ECO:0000256" key="1">
    <source>
        <dbReference type="ARBA" id="ARBA00008874"/>
    </source>
</evidence>
<dbReference type="GO" id="GO:0005524">
    <property type="term" value="F:ATP binding"/>
    <property type="evidence" value="ECO:0007669"/>
    <property type="project" value="InterPro"/>
</dbReference>
<evidence type="ECO:0000313" key="4">
    <source>
        <dbReference type="Proteomes" id="UP000243459"/>
    </source>
</evidence>
<dbReference type="SMART" id="SM00220">
    <property type="entry name" value="S_TKc"/>
    <property type="match status" value="1"/>
</dbReference>
<dbReference type="PROSITE" id="PS50011">
    <property type="entry name" value="PROTEIN_KINASE_DOM"/>
    <property type="match status" value="1"/>
</dbReference>
<organism evidence="3 4">
    <name type="scientific">Asparagus officinalis</name>
    <name type="common">Garden asparagus</name>
    <dbReference type="NCBI Taxonomy" id="4686"/>
    <lineage>
        <taxon>Eukaryota</taxon>
        <taxon>Viridiplantae</taxon>
        <taxon>Streptophyta</taxon>
        <taxon>Embryophyta</taxon>
        <taxon>Tracheophyta</taxon>
        <taxon>Spermatophyta</taxon>
        <taxon>Magnoliopsida</taxon>
        <taxon>Liliopsida</taxon>
        <taxon>Asparagales</taxon>
        <taxon>Asparagaceae</taxon>
        <taxon>Asparagoideae</taxon>
        <taxon>Asparagus</taxon>
    </lineage>
</organism>
<protein>
    <recommendedName>
        <fullName evidence="2">Protein kinase domain-containing protein</fullName>
    </recommendedName>
</protein>
<dbReference type="Gene3D" id="1.10.510.10">
    <property type="entry name" value="Transferase(Phosphotransferase) domain 1"/>
    <property type="match status" value="1"/>
</dbReference>
<evidence type="ECO:0000313" key="3">
    <source>
        <dbReference type="EMBL" id="ONK81000.1"/>
    </source>
</evidence>
<dbReference type="EMBL" id="CM007381">
    <property type="protein sequence ID" value="ONK81000.1"/>
    <property type="molecule type" value="Genomic_DNA"/>
</dbReference>
<dbReference type="GO" id="GO:0004672">
    <property type="term" value="F:protein kinase activity"/>
    <property type="evidence" value="ECO:0007669"/>
    <property type="project" value="InterPro"/>
</dbReference>
<dbReference type="Gramene" id="ONK81000">
    <property type="protein sequence ID" value="ONK81000"/>
    <property type="gene ID" value="A4U43_C01F24170"/>
</dbReference>
<dbReference type="AlphaFoldDB" id="A0A5P1FVX8"/>
<evidence type="ECO:0000259" key="2">
    <source>
        <dbReference type="PROSITE" id="PS50011"/>
    </source>
</evidence>
<proteinExistence type="inferred from homology"/>
<dbReference type="InterPro" id="IPR011009">
    <property type="entry name" value="Kinase-like_dom_sf"/>
</dbReference>
<keyword evidence="4" id="KW-1185">Reference proteome</keyword>
<dbReference type="InterPro" id="IPR047173">
    <property type="entry name" value="STRAD_A/B-like"/>
</dbReference>
<gene>
    <name evidence="3" type="ORF">A4U43_C01F24170</name>
</gene>